<dbReference type="Proteomes" id="UP001244341">
    <property type="component" value="Chromosome 10b"/>
</dbReference>
<organism evidence="1 2">
    <name type="scientific">Tetradesmus obliquus</name>
    <name type="common">Green alga</name>
    <name type="synonym">Acutodesmus obliquus</name>
    <dbReference type="NCBI Taxonomy" id="3088"/>
    <lineage>
        <taxon>Eukaryota</taxon>
        <taxon>Viridiplantae</taxon>
        <taxon>Chlorophyta</taxon>
        <taxon>core chlorophytes</taxon>
        <taxon>Chlorophyceae</taxon>
        <taxon>CS clade</taxon>
        <taxon>Sphaeropleales</taxon>
        <taxon>Scenedesmaceae</taxon>
        <taxon>Tetradesmus</taxon>
    </lineage>
</organism>
<accession>A0ABY8UCT3</accession>
<proteinExistence type="predicted"/>
<gene>
    <name evidence="1" type="ORF">OEZ85_003908</name>
</gene>
<sequence>MAAGSSSSSSSNSRVRLAPRQLKAKLEAFKEMGDANREFMEKPENKNLHTHLQYMLQLLSPHDDPLLIGSDIVTDRMLAMERLSGGRVTSVNNAFSAVRCAFRLLFGRSLQPGIEAELTTVKVGNDKLRIDLHSPLPDAAVSEYKTELSLRGTLAREAQGTIRSLESVQLQLVYALTALLEQLDGLKRWPAPDFIPPRSLDQVNRWSQLVLALLFRVLCNERPSNITLYHLGCFKLAAPDHSSTHLASLALAGLQQDAVHHIDDMLEAFRGAGAVLLISAPKCKQSERKRGRGGGQQQHVDWLSVRKHLLALWDPARLVVLCLMASWFSRGSIAARASPEWREGTPVPVELPAGSSIAGVPLDLELLSYGPSAVAAATDPKLAAVMRTRSMRKCTAAMDTFIGSFTADTAALNEQLYGPSLGAASTTDEQLPVLLLREFAGLGSIHLRSGSSSSITGFLSRLPSVSLQGIGAPDSSRLVHAGLAAAYEHMAARVEQLSAGFRGLQRQQQQSGPQLRLHHFSQVTFGRLDLAYDSAAAARE</sequence>
<name>A0ABY8UCT3_TETOB</name>
<evidence type="ECO:0000313" key="1">
    <source>
        <dbReference type="EMBL" id="WIA19273.1"/>
    </source>
</evidence>
<dbReference type="EMBL" id="CP126217">
    <property type="protein sequence ID" value="WIA19273.1"/>
    <property type="molecule type" value="Genomic_DNA"/>
</dbReference>
<protein>
    <submittedName>
        <fullName evidence="1">Uncharacterized protein</fullName>
    </submittedName>
</protein>
<reference evidence="1 2" key="1">
    <citation type="submission" date="2023-05" db="EMBL/GenBank/DDBJ databases">
        <title>A 100% complete, gapless, phased diploid assembly of the Scenedesmus obliquus UTEX 3031 genome.</title>
        <authorList>
            <person name="Biondi T.C."/>
            <person name="Hanschen E.R."/>
            <person name="Kwon T."/>
            <person name="Eng W."/>
            <person name="Kruse C.P.S."/>
            <person name="Koehler S.I."/>
            <person name="Kunde Y."/>
            <person name="Gleasner C.D."/>
            <person name="You Mak K.T."/>
            <person name="Polle J."/>
            <person name="Hovde B.T."/>
            <person name="Starkenburg S.R."/>
        </authorList>
    </citation>
    <scope>NUCLEOTIDE SEQUENCE [LARGE SCALE GENOMIC DNA]</scope>
    <source>
        <strain evidence="1 2">DOE0152z</strain>
    </source>
</reference>
<evidence type="ECO:0000313" key="2">
    <source>
        <dbReference type="Proteomes" id="UP001244341"/>
    </source>
</evidence>
<keyword evidence="2" id="KW-1185">Reference proteome</keyword>